<organism evidence="4 5">
    <name type="scientific">Pigmentiphaga humi</name>
    <dbReference type="NCBI Taxonomy" id="2478468"/>
    <lineage>
        <taxon>Bacteria</taxon>
        <taxon>Pseudomonadati</taxon>
        <taxon>Pseudomonadota</taxon>
        <taxon>Betaproteobacteria</taxon>
        <taxon>Burkholderiales</taxon>
        <taxon>Alcaligenaceae</taxon>
        <taxon>Pigmentiphaga</taxon>
    </lineage>
</organism>
<evidence type="ECO:0000313" key="5">
    <source>
        <dbReference type="Proteomes" id="UP000277294"/>
    </source>
</evidence>
<dbReference type="Pfam" id="PF13581">
    <property type="entry name" value="HATPase_c_2"/>
    <property type="match status" value="1"/>
</dbReference>
<dbReference type="SUPFAM" id="SSF52172">
    <property type="entry name" value="CheY-like"/>
    <property type="match status" value="1"/>
</dbReference>
<dbReference type="GO" id="GO:0016791">
    <property type="term" value="F:phosphatase activity"/>
    <property type="evidence" value="ECO:0007669"/>
    <property type="project" value="TreeGrafter"/>
</dbReference>
<comment type="caution">
    <text evidence="2">Lacks conserved residue(s) required for the propagation of feature annotation.</text>
</comment>
<evidence type="ECO:0000313" key="4">
    <source>
        <dbReference type="EMBL" id="VCU69020.1"/>
    </source>
</evidence>
<proteinExistence type="predicted"/>
<dbReference type="AlphaFoldDB" id="A0A3P4AZV9"/>
<name>A0A3P4AZV9_9BURK</name>
<keyword evidence="1 4" id="KW-0378">Hydrolase</keyword>
<sequence>MMPVMTGHEVLQCLNADGRIHTLPVIVISALSEVDDIAACIEAGAEDFLLKPFNRTLLRARVLSSLEKKFLRDQTRLELQRKQAELAEARTLQLALAPAAISIEAACGTVSIDLVLDPAREVGGDLVDHFLIGGDLLVAVLGDVSDKGAGAALMMARTCALLRGLGARPDAKALFTEPGQAMAALNAALARNNPSCMFVTMLLASLDLASGRLRYVRAGHVPPFLRYADGGIARLGEPGGVPPGVMEDARYTSHELTLAPGDQMLVITDGITEATSPDGRMFGDEGTAAWLSAPSRQTSLVSGLVAEVRRHEAGAPPSDDVAALMLSLSAPRPEPAPLLLHDQPLQPQPDEISTLVDKVMELLERRGVDHRCAHHTGLMLDELLTNLGKYGQGLDKTCGIRLWLTPVHVRIVIEDRTEAFDLRKLPAPDTGAALDARTPGGLGAHLVLTLAQRYDYASTGGLNTTTLVIARNAAANQEQQER</sequence>
<evidence type="ECO:0000256" key="2">
    <source>
        <dbReference type="PROSITE-ProRule" id="PRU00169"/>
    </source>
</evidence>
<dbReference type="PANTHER" id="PTHR43156:SF2">
    <property type="entry name" value="STAGE II SPORULATION PROTEIN E"/>
    <property type="match status" value="1"/>
</dbReference>
<dbReference type="CDD" id="cd16936">
    <property type="entry name" value="HATPase_RsbW-like"/>
    <property type="match status" value="1"/>
</dbReference>
<dbReference type="SUPFAM" id="SSF81606">
    <property type="entry name" value="PP2C-like"/>
    <property type="match status" value="1"/>
</dbReference>
<dbReference type="SMART" id="SM00331">
    <property type="entry name" value="PP2C_SIG"/>
    <property type="match status" value="1"/>
</dbReference>
<dbReference type="InterPro" id="IPR001932">
    <property type="entry name" value="PPM-type_phosphatase-like_dom"/>
</dbReference>
<dbReference type="InterPro" id="IPR011006">
    <property type="entry name" value="CheY-like_superfamily"/>
</dbReference>
<dbReference type="InterPro" id="IPR001789">
    <property type="entry name" value="Sig_transdc_resp-reg_receiver"/>
</dbReference>
<reference evidence="4 5" key="1">
    <citation type="submission" date="2018-10" db="EMBL/GenBank/DDBJ databases">
        <authorList>
            <person name="Criscuolo A."/>
        </authorList>
    </citation>
    <scope>NUCLEOTIDE SEQUENCE [LARGE SCALE GENOMIC DNA]</scope>
    <source>
        <strain evidence="4">DnA1</strain>
    </source>
</reference>
<dbReference type="EMBL" id="UWPJ01000009">
    <property type="protein sequence ID" value="VCU69020.1"/>
    <property type="molecule type" value="Genomic_DNA"/>
</dbReference>
<dbReference type="Gene3D" id="3.60.40.10">
    <property type="entry name" value="PPM-type phosphatase domain"/>
    <property type="match status" value="1"/>
</dbReference>
<dbReference type="InterPro" id="IPR052016">
    <property type="entry name" value="Bact_Sigma-Reg"/>
</dbReference>
<accession>A0A3P4AZV9</accession>
<dbReference type="PANTHER" id="PTHR43156">
    <property type="entry name" value="STAGE II SPORULATION PROTEIN E-RELATED"/>
    <property type="match status" value="1"/>
</dbReference>
<keyword evidence="5" id="KW-1185">Reference proteome</keyword>
<dbReference type="PROSITE" id="PS50110">
    <property type="entry name" value="RESPONSE_REGULATORY"/>
    <property type="match status" value="1"/>
</dbReference>
<dbReference type="Pfam" id="PF00072">
    <property type="entry name" value="Response_reg"/>
    <property type="match status" value="1"/>
</dbReference>
<dbReference type="EC" id="3.1.3.3" evidence="4"/>
<feature type="domain" description="Response regulatory" evidence="3">
    <location>
        <begin position="1"/>
        <end position="66"/>
    </location>
</feature>
<dbReference type="Gene3D" id="3.30.565.10">
    <property type="entry name" value="Histidine kinase-like ATPase, C-terminal domain"/>
    <property type="match status" value="1"/>
</dbReference>
<dbReference type="Pfam" id="PF07228">
    <property type="entry name" value="SpoIIE"/>
    <property type="match status" value="1"/>
</dbReference>
<dbReference type="InterPro" id="IPR036457">
    <property type="entry name" value="PPM-type-like_dom_sf"/>
</dbReference>
<evidence type="ECO:0000259" key="3">
    <source>
        <dbReference type="PROSITE" id="PS50110"/>
    </source>
</evidence>
<dbReference type="Proteomes" id="UP000277294">
    <property type="component" value="Unassembled WGS sequence"/>
</dbReference>
<gene>
    <name evidence="4" type="primary">rsbU</name>
    <name evidence="4" type="ORF">PIGHUM_01080</name>
</gene>
<dbReference type="Gene3D" id="3.40.50.2300">
    <property type="match status" value="1"/>
</dbReference>
<dbReference type="InterPro" id="IPR036890">
    <property type="entry name" value="HATPase_C_sf"/>
</dbReference>
<protein>
    <submittedName>
        <fullName evidence="4">Phosphoserine phosphatase RsbU</fullName>
        <ecNumber evidence="4">3.1.3.3</ecNumber>
    </submittedName>
</protein>
<evidence type="ECO:0000256" key="1">
    <source>
        <dbReference type="ARBA" id="ARBA00022801"/>
    </source>
</evidence>
<dbReference type="InterPro" id="IPR003594">
    <property type="entry name" value="HATPase_dom"/>
</dbReference>
<dbReference type="GO" id="GO:0000160">
    <property type="term" value="P:phosphorelay signal transduction system"/>
    <property type="evidence" value="ECO:0007669"/>
    <property type="project" value="InterPro"/>
</dbReference>